<keyword evidence="6" id="KW-0346">Stress response</keyword>
<dbReference type="NCBIfam" id="NF011999">
    <property type="entry name" value="PRK15455.1"/>
    <property type="match status" value="1"/>
</dbReference>
<evidence type="ECO:0000256" key="7">
    <source>
        <dbReference type="SAM" id="MobiDB-lite"/>
    </source>
</evidence>
<evidence type="ECO:0000256" key="3">
    <source>
        <dbReference type="ARBA" id="ARBA00022490"/>
    </source>
</evidence>
<organism evidence="9 10">
    <name type="scientific">Beauveria bassiana D1-5</name>
    <dbReference type="NCBI Taxonomy" id="1245745"/>
    <lineage>
        <taxon>Eukaryota</taxon>
        <taxon>Fungi</taxon>
        <taxon>Dikarya</taxon>
        <taxon>Ascomycota</taxon>
        <taxon>Pezizomycotina</taxon>
        <taxon>Sordariomycetes</taxon>
        <taxon>Hypocreomycetidae</taxon>
        <taxon>Hypocreales</taxon>
        <taxon>Cordycipitaceae</taxon>
        <taxon>Beauveria</taxon>
    </lineage>
</organism>
<dbReference type="PANTHER" id="PTHR30267:SF2">
    <property type="entry name" value="PROTEIN PRKA"/>
    <property type="match status" value="1"/>
</dbReference>
<dbReference type="InterPro" id="IPR013153">
    <property type="entry name" value="Prk_AAA"/>
</dbReference>
<dbReference type="NCBIfam" id="NF003708">
    <property type="entry name" value="PRK05325.1-3"/>
    <property type="match status" value="1"/>
</dbReference>
<evidence type="ECO:0000259" key="8">
    <source>
        <dbReference type="SMART" id="SM00763"/>
    </source>
</evidence>
<dbReference type="Pfam" id="PF08298">
    <property type="entry name" value="AAA_PrkA"/>
    <property type="match status" value="1"/>
</dbReference>
<dbReference type="GO" id="GO:0004672">
    <property type="term" value="F:protein kinase activity"/>
    <property type="evidence" value="ECO:0007669"/>
    <property type="project" value="TreeGrafter"/>
</dbReference>
<evidence type="ECO:0000256" key="2">
    <source>
        <dbReference type="ARBA" id="ARBA00011245"/>
    </source>
</evidence>
<dbReference type="GO" id="GO:0005737">
    <property type="term" value="C:cytoplasm"/>
    <property type="evidence" value="ECO:0007669"/>
    <property type="project" value="UniProtKB-SubCell"/>
</dbReference>
<evidence type="ECO:0000313" key="10">
    <source>
        <dbReference type="Proteomes" id="UP000030106"/>
    </source>
</evidence>
<dbReference type="HAMAP" id="MF_01232">
    <property type="entry name" value="UPF0229"/>
    <property type="match status" value="1"/>
</dbReference>
<keyword evidence="4" id="KW-0808">Transferase</keyword>
<dbReference type="InterPro" id="IPR010650">
    <property type="entry name" value="PrkA_C"/>
</dbReference>
<dbReference type="InterPro" id="IPR057741">
    <property type="entry name" value="YeaG"/>
</dbReference>
<feature type="region of interest" description="Disordered" evidence="7">
    <location>
        <begin position="715"/>
        <end position="745"/>
    </location>
</feature>
<feature type="domain" description="PrkA AAA" evidence="8">
    <location>
        <begin position="19"/>
        <end position="380"/>
    </location>
</feature>
<dbReference type="Pfam" id="PF06798">
    <property type="entry name" value="PrkA"/>
    <property type="match status" value="1"/>
</dbReference>
<evidence type="ECO:0000256" key="1">
    <source>
        <dbReference type="ARBA" id="ARBA00004496"/>
    </source>
</evidence>
<dbReference type="Pfam" id="PF04285">
    <property type="entry name" value="DUF444"/>
    <property type="match status" value="1"/>
</dbReference>
<keyword evidence="5" id="KW-0418">Kinase</keyword>
<evidence type="ECO:0000313" key="9">
    <source>
        <dbReference type="EMBL" id="KGQ13082.1"/>
    </source>
</evidence>
<gene>
    <name evidence="9" type="ORF">BBAD15_g1164</name>
</gene>
<dbReference type="EMBL" id="ANFO01000059">
    <property type="protein sequence ID" value="KGQ13082.1"/>
    <property type="molecule type" value="Genomic_DNA"/>
</dbReference>
<dbReference type="AlphaFoldDB" id="A0A0A2W387"/>
<evidence type="ECO:0000256" key="5">
    <source>
        <dbReference type="ARBA" id="ARBA00022777"/>
    </source>
</evidence>
<dbReference type="SMART" id="SM00763">
    <property type="entry name" value="AAA_PrkA"/>
    <property type="match status" value="1"/>
</dbReference>
<dbReference type="InterPro" id="IPR006698">
    <property type="entry name" value="UPF0229"/>
</dbReference>
<dbReference type="NCBIfam" id="NF003707">
    <property type="entry name" value="PRK05325.1-2"/>
    <property type="match status" value="1"/>
</dbReference>
<dbReference type="Proteomes" id="UP000030106">
    <property type="component" value="Unassembled WGS sequence"/>
</dbReference>
<dbReference type="Gene3D" id="3.40.50.300">
    <property type="entry name" value="P-loop containing nucleotide triphosphate hydrolases"/>
    <property type="match status" value="1"/>
</dbReference>
<reference evidence="9 10" key="1">
    <citation type="submission" date="2012-10" db="EMBL/GenBank/DDBJ databases">
        <title>Genome sequencing and analysis of entomopathogenic fungi Beauveria bassiana D1-5.</title>
        <authorList>
            <person name="Li Q."/>
            <person name="Wang L."/>
            <person name="Zhang Z."/>
            <person name="Wang Q."/>
            <person name="Ren J."/>
            <person name="Wang M."/>
            <person name="Xu W."/>
            <person name="Wang J."/>
            <person name="Lu Y."/>
            <person name="Du Q."/>
            <person name="Sun Z."/>
        </authorList>
    </citation>
    <scope>NUCLEOTIDE SEQUENCE [LARGE SCALE GENOMIC DNA]</scope>
    <source>
        <strain evidence="9 10">D1-5</strain>
    </source>
</reference>
<comment type="subunit">
    <text evidence="2">Monomer.</text>
</comment>
<feature type="compositionally biased region" description="Gly residues" evidence="7">
    <location>
        <begin position="727"/>
        <end position="737"/>
    </location>
</feature>
<evidence type="ECO:0000256" key="6">
    <source>
        <dbReference type="ARBA" id="ARBA00023016"/>
    </source>
</evidence>
<keyword evidence="3" id="KW-0963">Cytoplasm</keyword>
<accession>A0A0A2W387</accession>
<comment type="caution">
    <text evidence="9">The sequence shown here is derived from an EMBL/GenBank/DDBJ whole genome shotgun (WGS) entry which is preliminary data.</text>
</comment>
<dbReference type="SUPFAM" id="SSF52540">
    <property type="entry name" value="P-loop containing nucleoside triphosphate hydrolases"/>
    <property type="match status" value="1"/>
</dbReference>
<name>A0A0A2W387_BEABA</name>
<protein>
    <submittedName>
        <fullName evidence="9">Uncharacterized protein yeaG</fullName>
    </submittedName>
</protein>
<sequence>MNIFDHYRQRYEAAKDEEFTLQEFLAICKQDRSAYANAAERLLTAIGEPVMVDTATEPRLSRLFSNRVVARYPAFEEFYGMEEAIEQIVAYLKHAAQGLEEKKQILYLLGPVGGGKSSLAERLKALMQRVPIYVLSANGERSPVNDHPLCLFNPQEDASILEKEYGIPNRYLGTIMSPWAAKRLSEFGGDITKFRVVKVWPSILAQIAIAKTEPGDENNQDISALVGKVDIRKLEHHAQNDPDAYGYSGALCRANQGIMEFVEMFKAPIKVLHPLLTATQEGNYNGTEGISALPFNGIILAHSNESEWVTFRNNKNNEAFLDRVYIVKVPYCLRISEEIKIYEKLLNHSELSHAPCAPGTLETLSRFSILSRLKEPENSSIYSKMRVYDGESLKDTDPKAKSYQEYRDYAGVDEGMNGLSTRFAFKILSRVFNFDHVEVAANPVHLFYVLEQQIEREQFPQDQSEKYLEYLKGYLIPKYAEFIGKEIQTAYLESYSEYGQNIFDRYVTYADFWIQDQEYRDPDTGQLFDRESLNAELEKIEKPAGISNPKDFRNEIVNFVLRARANNNGRNPNWTSYEKLRTVIEKKMFSNTEELLPVISFNAKTSTDEQKKHDDFVDRMMEKGYTRKQVRLLCEWYLRVHRRLNGKNKSAVNRQRFLRRYKAQIKQSISGAINKRSVTDVDSGESVSIPIEDINEPMFHQGRGGLRHRVHPGNDHFVQNDRIERPQGGGGGGGSGQGQASQDGEGQDEFVFQISKDEYLDLLFEDLALPNLKRNQHRQITEFKSHRAGFTSNGVPANISVVRSLQNSLARRTAMSAGKRRLLHELEETLDTVSRSEPAQLLEEERLRKEIAELREKIARVPFIDTFDLRYKNYEKRPEPSSQAVMFCLMDVSGSMDQATKDMAKRFYILLYLFLSRTYKNVEVVYIRHHTQAKEVDEHEFFYSQETGGTIVSSALKLMDEVVQERYDPAQWNIYAAQASDGDNWADDSPLCHEILAKKLLPVVRYYSYIEITRRAHQTLWREYENLQATFENFAMQHIRDQDDIYPVFRELFQKQTSDSHG</sequence>
<dbReference type="InterPro" id="IPR027417">
    <property type="entry name" value="P-loop_NTPase"/>
</dbReference>
<proteinExistence type="inferred from homology"/>
<feature type="compositionally biased region" description="Basic and acidic residues" evidence="7">
    <location>
        <begin position="715"/>
        <end position="725"/>
    </location>
</feature>
<dbReference type="HOGENOM" id="CLU_289013_0_0_1"/>
<comment type="subcellular location">
    <subcellularLocation>
        <location evidence="1">Cytoplasm</location>
    </subcellularLocation>
</comment>
<dbReference type="FunFam" id="3.40.50.300:FF:000609">
    <property type="entry name" value="PrkA family serine protein kinase"/>
    <property type="match status" value="1"/>
</dbReference>
<dbReference type="PANTHER" id="PTHR30267">
    <property type="entry name" value="PROTEIN KINASE PRKA"/>
    <property type="match status" value="1"/>
</dbReference>
<evidence type="ECO:0000256" key="4">
    <source>
        <dbReference type="ARBA" id="ARBA00022679"/>
    </source>
</evidence>